<gene>
    <name evidence="2" type="ORF">CARN4_2723</name>
</gene>
<organism evidence="2">
    <name type="scientific">mine drainage metagenome</name>
    <dbReference type="NCBI Taxonomy" id="410659"/>
    <lineage>
        <taxon>unclassified sequences</taxon>
        <taxon>metagenomes</taxon>
        <taxon>ecological metagenomes</taxon>
    </lineage>
</organism>
<comment type="caution">
    <text evidence="2">The sequence shown here is derived from an EMBL/GenBank/DDBJ whole genome shotgun (WGS) entry which is preliminary data.</text>
</comment>
<reference evidence="2" key="1">
    <citation type="submission" date="2009-10" db="EMBL/GenBank/DDBJ databases">
        <title>Diversity of trophic interactions inside an arsenic-rich microbial ecosystem.</title>
        <authorList>
            <person name="Bertin P.N."/>
            <person name="Heinrich-Salmeron A."/>
            <person name="Pelletier E."/>
            <person name="Goulhen-Chollet F."/>
            <person name="Arsene-Ploetze F."/>
            <person name="Gallien S."/>
            <person name="Calteau A."/>
            <person name="Vallenet D."/>
            <person name="Casiot C."/>
            <person name="Chane-Woon-Ming B."/>
            <person name="Giloteaux L."/>
            <person name="Barakat M."/>
            <person name="Bonnefoy V."/>
            <person name="Bruneel O."/>
            <person name="Chandler M."/>
            <person name="Cleiss J."/>
            <person name="Duran R."/>
            <person name="Elbaz-Poulichet F."/>
            <person name="Fonknechten N."/>
            <person name="Lauga B."/>
            <person name="Mornico D."/>
            <person name="Ortet P."/>
            <person name="Schaeffer C."/>
            <person name="Siguier P."/>
            <person name="Alexander Thil Smith A."/>
            <person name="Van Dorsselaer A."/>
            <person name="Weissenbach J."/>
            <person name="Medigue C."/>
            <person name="Le Paslier D."/>
        </authorList>
    </citation>
    <scope>NUCLEOTIDE SEQUENCE</scope>
</reference>
<feature type="transmembrane region" description="Helical" evidence="1">
    <location>
        <begin position="12"/>
        <end position="35"/>
    </location>
</feature>
<proteinExistence type="predicted"/>
<protein>
    <submittedName>
        <fullName evidence="2">Uncharacterized protein</fullName>
    </submittedName>
</protein>
<dbReference type="EMBL" id="CABO01000049">
    <property type="protein sequence ID" value="CBI03067.1"/>
    <property type="molecule type" value="Genomic_DNA"/>
</dbReference>
<keyword evidence="1" id="KW-0472">Membrane</keyword>
<sequence length="138" mass="13630">MTNDTYTLHAVLAYGVGGGAFLAGLALIIAAIALARTFGRLNKTLDVVDGQIGDIGPAAASTLQHVSGAASGAEQAVAHLATAAKSLEGAASALAQTAELSKSAVVPGVTSFGESINIVAERLKRFVGGNDARGGNGQ</sequence>
<accession>E6Q792</accession>
<name>E6Q792_9ZZZZ</name>
<keyword evidence="1" id="KW-0812">Transmembrane</keyword>
<keyword evidence="1" id="KW-1133">Transmembrane helix</keyword>
<evidence type="ECO:0000256" key="1">
    <source>
        <dbReference type="SAM" id="Phobius"/>
    </source>
</evidence>
<dbReference type="AlphaFoldDB" id="E6Q792"/>
<evidence type="ECO:0000313" key="2">
    <source>
        <dbReference type="EMBL" id="CBI03067.1"/>
    </source>
</evidence>